<dbReference type="CDD" id="cd00198">
    <property type="entry name" value="vWFA"/>
    <property type="match status" value="1"/>
</dbReference>
<dbReference type="PROSITE" id="PS50234">
    <property type="entry name" value="VWFA"/>
    <property type="match status" value="1"/>
</dbReference>
<dbReference type="InterPro" id="IPR002035">
    <property type="entry name" value="VWF_A"/>
</dbReference>
<organism evidence="3 4">
    <name type="scientific">Stieleria varia</name>
    <dbReference type="NCBI Taxonomy" id="2528005"/>
    <lineage>
        <taxon>Bacteria</taxon>
        <taxon>Pseudomonadati</taxon>
        <taxon>Planctomycetota</taxon>
        <taxon>Planctomycetia</taxon>
        <taxon>Pirellulales</taxon>
        <taxon>Pirellulaceae</taxon>
        <taxon>Stieleria</taxon>
    </lineage>
</organism>
<dbReference type="SUPFAM" id="SSF53300">
    <property type="entry name" value="vWA-like"/>
    <property type="match status" value="1"/>
</dbReference>
<evidence type="ECO:0000259" key="2">
    <source>
        <dbReference type="PROSITE" id="PS50234"/>
    </source>
</evidence>
<dbReference type="Pfam" id="PF00092">
    <property type="entry name" value="VWA"/>
    <property type="match status" value="1"/>
</dbReference>
<dbReference type="Proteomes" id="UP000320176">
    <property type="component" value="Unassembled WGS sequence"/>
</dbReference>
<dbReference type="InterPro" id="IPR028087">
    <property type="entry name" value="Tad_N"/>
</dbReference>
<evidence type="ECO:0000256" key="1">
    <source>
        <dbReference type="SAM" id="Phobius"/>
    </source>
</evidence>
<dbReference type="Gene3D" id="3.40.50.410">
    <property type="entry name" value="von Willebrand factor, type A domain"/>
    <property type="match status" value="1"/>
</dbReference>
<sequence length="371" mass="39364">MTELQRVQNRHGVTMVLIVILLPALFALAAFAINVSQMESVGTEVQIAADAAARAAGKVYAITGDESLALQAAQEAAAKNPVGGFVVPIASTDLEFGISDRASSGDAYSFVPAAQGNAVRLTTRTLATSSSGIKPVFPFFGSSFDIRPERVAVSTQGVIDIALVVDRSGSMAYSSWETAAYPPKPHSAPYGWDFGDTVPNHARWLDLLGSVQTFIGELNTTPTKELMSLTMYNHNAATAQPLTDEYQLVVDQLGLVSQGFDAGGTNIGGGMQSGLNSLRDPAFARPEASKVILLMTDGVHNYGTNPLWAADSVADAGVTLFAVTFSNEADQVLMQQVAEKCGGEHFHAINATQLQDAFRQIARRLPTLLTQ</sequence>
<keyword evidence="1" id="KW-1133">Transmembrane helix</keyword>
<dbReference type="OrthoDB" id="242905at2"/>
<keyword evidence="4" id="KW-1185">Reference proteome</keyword>
<dbReference type="AlphaFoldDB" id="A0A5C6ARM5"/>
<dbReference type="EMBL" id="SJPN01000004">
    <property type="protein sequence ID" value="TWU02625.1"/>
    <property type="molecule type" value="Genomic_DNA"/>
</dbReference>
<gene>
    <name evidence="3" type="ORF">Pla52n_36810</name>
</gene>
<dbReference type="InterPro" id="IPR036465">
    <property type="entry name" value="vWFA_dom_sf"/>
</dbReference>
<reference evidence="3 4" key="1">
    <citation type="submission" date="2019-02" db="EMBL/GenBank/DDBJ databases">
        <title>Deep-cultivation of Planctomycetes and their phenomic and genomic characterization uncovers novel biology.</title>
        <authorList>
            <person name="Wiegand S."/>
            <person name="Jogler M."/>
            <person name="Boedeker C."/>
            <person name="Pinto D."/>
            <person name="Vollmers J."/>
            <person name="Rivas-Marin E."/>
            <person name="Kohn T."/>
            <person name="Peeters S.H."/>
            <person name="Heuer A."/>
            <person name="Rast P."/>
            <person name="Oberbeckmann S."/>
            <person name="Bunk B."/>
            <person name="Jeske O."/>
            <person name="Meyerdierks A."/>
            <person name="Storesund J.E."/>
            <person name="Kallscheuer N."/>
            <person name="Luecker S."/>
            <person name="Lage O.M."/>
            <person name="Pohl T."/>
            <person name="Merkel B.J."/>
            <person name="Hornburger P."/>
            <person name="Mueller R.-W."/>
            <person name="Bruemmer F."/>
            <person name="Labrenz M."/>
            <person name="Spormann A.M."/>
            <person name="Op Den Camp H."/>
            <person name="Overmann J."/>
            <person name="Amann R."/>
            <person name="Jetten M.S.M."/>
            <person name="Mascher T."/>
            <person name="Medema M.H."/>
            <person name="Devos D.P."/>
            <person name="Kaster A.-K."/>
            <person name="Ovreas L."/>
            <person name="Rohde M."/>
            <person name="Galperin M.Y."/>
            <person name="Jogler C."/>
        </authorList>
    </citation>
    <scope>NUCLEOTIDE SEQUENCE [LARGE SCALE GENOMIC DNA]</scope>
    <source>
        <strain evidence="3 4">Pla52n</strain>
    </source>
</reference>
<evidence type="ECO:0000313" key="3">
    <source>
        <dbReference type="EMBL" id="TWU02625.1"/>
    </source>
</evidence>
<keyword evidence="1" id="KW-0472">Membrane</keyword>
<evidence type="ECO:0000313" key="4">
    <source>
        <dbReference type="Proteomes" id="UP000320176"/>
    </source>
</evidence>
<comment type="caution">
    <text evidence="3">The sequence shown here is derived from an EMBL/GenBank/DDBJ whole genome shotgun (WGS) entry which is preliminary data.</text>
</comment>
<accession>A0A5C6ARM5</accession>
<dbReference type="Pfam" id="PF13400">
    <property type="entry name" value="Tad"/>
    <property type="match status" value="1"/>
</dbReference>
<protein>
    <submittedName>
        <fullName evidence="3">von Willebrand factor type A domain protein</fullName>
    </submittedName>
</protein>
<proteinExistence type="predicted"/>
<dbReference type="RefSeq" id="WP_146520917.1">
    <property type="nucleotide sequence ID" value="NZ_CP151726.1"/>
</dbReference>
<feature type="transmembrane region" description="Helical" evidence="1">
    <location>
        <begin position="12"/>
        <end position="33"/>
    </location>
</feature>
<dbReference type="SMART" id="SM00327">
    <property type="entry name" value="VWA"/>
    <property type="match status" value="1"/>
</dbReference>
<keyword evidence="1" id="KW-0812">Transmembrane</keyword>
<name>A0A5C6ARM5_9BACT</name>
<feature type="domain" description="VWFA" evidence="2">
    <location>
        <begin position="160"/>
        <end position="365"/>
    </location>
</feature>